<dbReference type="SUPFAM" id="SSF53335">
    <property type="entry name" value="S-adenosyl-L-methionine-dependent methyltransferases"/>
    <property type="match status" value="1"/>
</dbReference>
<evidence type="ECO:0000259" key="8">
    <source>
        <dbReference type="Pfam" id="PF26049"/>
    </source>
</evidence>
<dbReference type="EMBL" id="RJUL01000017">
    <property type="protein sequence ID" value="ROQ18760.1"/>
    <property type="molecule type" value="Genomic_DNA"/>
</dbReference>
<dbReference type="InterPro" id="IPR007848">
    <property type="entry name" value="Small_mtfrase_dom"/>
</dbReference>
<comment type="similarity">
    <text evidence="6">Belongs to the methyltransferase superfamily. RlmG family.</text>
</comment>
<dbReference type="InterPro" id="IPR017237">
    <property type="entry name" value="RLMG"/>
</dbReference>
<keyword evidence="10" id="KW-1185">Reference proteome</keyword>
<dbReference type="InterPro" id="IPR046977">
    <property type="entry name" value="RsmC/RlmG"/>
</dbReference>
<comment type="subcellular location">
    <subcellularLocation>
        <location evidence="6">Cytoplasm</location>
    </subcellularLocation>
</comment>
<proteinExistence type="inferred from homology"/>
<dbReference type="Gene3D" id="3.40.50.150">
    <property type="entry name" value="Vaccinia Virus protein VP39"/>
    <property type="match status" value="2"/>
</dbReference>
<reference evidence="9 10" key="1">
    <citation type="submission" date="2018-11" db="EMBL/GenBank/DDBJ databases">
        <title>Genomic Encyclopedia of Type Strains, Phase IV (KMG-IV): sequencing the most valuable type-strain genomes for metagenomic binning, comparative biology and taxonomic classification.</title>
        <authorList>
            <person name="Goeker M."/>
        </authorList>
    </citation>
    <scope>NUCLEOTIDE SEQUENCE [LARGE SCALE GENOMIC DNA]</scope>
    <source>
        <strain evidence="9 10">DSM 21945</strain>
    </source>
</reference>
<keyword evidence="5 6" id="KW-0949">S-adenosyl-L-methionine</keyword>
<dbReference type="GO" id="GO:0005737">
    <property type="term" value="C:cytoplasm"/>
    <property type="evidence" value="ECO:0007669"/>
    <property type="project" value="UniProtKB-SubCell"/>
</dbReference>
<dbReference type="HAMAP" id="MF_01859">
    <property type="entry name" value="23SrRNA_methyltr_G"/>
    <property type="match status" value="1"/>
</dbReference>
<organism evidence="9 10">
    <name type="scientific">Gallaecimonas pentaromativorans</name>
    <dbReference type="NCBI Taxonomy" id="584787"/>
    <lineage>
        <taxon>Bacteria</taxon>
        <taxon>Pseudomonadati</taxon>
        <taxon>Pseudomonadota</taxon>
        <taxon>Gammaproteobacteria</taxon>
        <taxon>Enterobacterales</taxon>
        <taxon>Gallaecimonadaceae</taxon>
        <taxon>Gallaecimonas</taxon>
    </lineage>
</organism>
<dbReference type="Pfam" id="PF05175">
    <property type="entry name" value="MTS"/>
    <property type="match status" value="1"/>
</dbReference>
<dbReference type="AlphaFoldDB" id="A0A3N1NWF2"/>
<gene>
    <name evidence="6" type="primary">rlmG</name>
    <name evidence="9" type="ORF">EDC28_11726</name>
</gene>
<dbReference type="PRINTS" id="PR00508">
    <property type="entry name" value="S21N4MTFRASE"/>
</dbReference>
<dbReference type="PROSITE" id="PS00092">
    <property type="entry name" value="N6_MTASE"/>
    <property type="match status" value="1"/>
</dbReference>
<evidence type="ECO:0000256" key="2">
    <source>
        <dbReference type="ARBA" id="ARBA00022552"/>
    </source>
</evidence>
<dbReference type="Pfam" id="PF26049">
    <property type="entry name" value="RLMG_N"/>
    <property type="match status" value="1"/>
</dbReference>
<dbReference type="InterPro" id="IPR029063">
    <property type="entry name" value="SAM-dependent_MTases_sf"/>
</dbReference>
<feature type="domain" description="Methyltransferase small" evidence="7">
    <location>
        <begin position="321"/>
        <end position="489"/>
    </location>
</feature>
<sequence>MVLTVTVVVGQDRVKGLMQKSRQLIRPVPQQRMPRVRAKGAGRISIVRRFVANPALHPWYGVTFTKNRELGLGPFELGPQQRKGFGRLIITEHRRPKRQRIGRQMRLYRVGQCVKMQLYVLWNLAVLALTHTLPQLQRFSGNPKDDLHAFDSADEYLLQSLLPQGLDSSRPILILGDNFGALTCALAEFKVTSVSDSVVSHNAIAANLNALGRQAALVDPLAPWPAEPQLVLARIPKQLSLLELWLATLKPLLAKDTLVLLAGRDRDIPASAEAMISRHIGPTEKLLGWKKARTFVCQSDGKAPLPLPPPISWPLEGTGFTLSHFANVFSRQSLDIGARLMLANLPQGRFDKVIDLGCGNGVLGLMMASQYPDAHYSLVDESYLAVASARHNLSQNLPEVKADCVANDCLRGFTASSVDLVLCNPPFHQQQVITDHIAWQMFKDAFRVLRPGGELWIVGNRHLGYHLKLKRLFGGCKVVASDRKFVILRTIKRRTS</sequence>
<dbReference type="InterPro" id="IPR002052">
    <property type="entry name" value="DNA_methylase_N6_adenine_CS"/>
</dbReference>
<protein>
    <recommendedName>
        <fullName evidence="6">Ribosomal RNA large subunit methyltransferase G</fullName>
        <ecNumber evidence="6">2.1.1.174</ecNumber>
    </recommendedName>
    <alternativeName>
        <fullName evidence="6">23S rRNA m2G1835 methyltransferase</fullName>
    </alternativeName>
    <alternativeName>
        <fullName evidence="6">rRNA (guanine-N(2)-)-methyltransferase RlmG</fullName>
    </alternativeName>
</protein>
<comment type="function">
    <text evidence="6">Specifically methylates the guanine in position 1835 (m2G1835) of 23S rRNA.</text>
</comment>
<keyword evidence="2 6" id="KW-0698">rRNA processing</keyword>
<keyword evidence="1 6" id="KW-0963">Cytoplasm</keyword>
<dbReference type="Proteomes" id="UP000268033">
    <property type="component" value="Unassembled WGS sequence"/>
</dbReference>
<keyword evidence="3 6" id="KW-0489">Methyltransferase</keyword>
<comment type="caution">
    <text evidence="9">The sequence shown here is derived from an EMBL/GenBank/DDBJ whole genome shotgun (WGS) entry which is preliminary data.</text>
</comment>
<evidence type="ECO:0000256" key="6">
    <source>
        <dbReference type="HAMAP-Rule" id="MF_01859"/>
    </source>
</evidence>
<comment type="catalytic activity">
    <reaction evidence="6">
        <text>guanosine(1835) in 23S rRNA + S-adenosyl-L-methionine = N(2)-methylguanosine(1835) in 23S rRNA + S-adenosyl-L-homocysteine + H(+)</text>
        <dbReference type="Rhea" id="RHEA:42744"/>
        <dbReference type="Rhea" id="RHEA-COMP:10217"/>
        <dbReference type="Rhea" id="RHEA-COMP:10218"/>
        <dbReference type="ChEBI" id="CHEBI:15378"/>
        <dbReference type="ChEBI" id="CHEBI:57856"/>
        <dbReference type="ChEBI" id="CHEBI:59789"/>
        <dbReference type="ChEBI" id="CHEBI:74269"/>
        <dbReference type="ChEBI" id="CHEBI:74481"/>
        <dbReference type="EC" id="2.1.1.174"/>
    </reaction>
</comment>
<dbReference type="PANTHER" id="PTHR47816">
    <property type="entry name" value="RIBOSOMAL RNA SMALL SUBUNIT METHYLTRANSFERASE C"/>
    <property type="match status" value="1"/>
</dbReference>
<dbReference type="GO" id="GO:0052916">
    <property type="term" value="F:23S rRNA (guanine(1835)-N(2))-methyltransferase activity"/>
    <property type="evidence" value="ECO:0007669"/>
    <property type="project" value="UniProtKB-EC"/>
</dbReference>
<dbReference type="EC" id="2.1.1.174" evidence="6"/>
<name>A0A3N1NWF2_9GAMM</name>
<evidence type="ECO:0000256" key="3">
    <source>
        <dbReference type="ARBA" id="ARBA00022603"/>
    </source>
</evidence>
<evidence type="ECO:0000313" key="9">
    <source>
        <dbReference type="EMBL" id="ROQ18760.1"/>
    </source>
</evidence>
<keyword evidence="4 6" id="KW-0808">Transferase</keyword>
<dbReference type="PANTHER" id="PTHR47816:SF5">
    <property type="entry name" value="RIBOSOMAL RNA LARGE SUBUNIT METHYLTRANSFERASE G"/>
    <property type="match status" value="1"/>
</dbReference>
<evidence type="ECO:0000256" key="5">
    <source>
        <dbReference type="ARBA" id="ARBA00022691"/>
    </source>
</evidence>
<dbReference type="InterPro" id="IPR058679">
    <property type="entry name" value="RlmG_N"/>
</dbReference>
<dbReference type="STRING" id="584787.GCA_001247655_01362"/>
<evidence type="ECO:0000259" key="7">
    <source>
        <dbReference type="Pfam" id="PF05175"/>
    </source>
</evidence>
<dbReference type="GO" id="GO:0003677">
    <property type="term" value="F:DNA binding"/>
    <property type="evidence" value="ECO:0007669"/>
    <property type="project" value="InterPro"/>
</dbReference>
<dbReference type="InterPro" id="IPR001091">
    <property type="entry name" value="RM_Methyltransferase"/>
</dbReference>
<dbReference type="CDD" id="cd02440">
    <property type="entry name" value="AdoMet_MTases"/>
    <property type="match status" value="1"/>
</dbReference>
<evidence type="ECO:0000313" key="10">
    <source>
        <dbReference type="Proteomes" id="UP000268033"/>
    </source>
</evidence>
<feature type="domain" description="RlmG N-terminal" evidence="8">
    <location>
        <begin position="134"/>
        <end position="300"/>
    </location>
</feature>
<evidence type="ECO:0000256" key="1">
    <source>
        <dbReference type="ARBA" id="ARBA00022490"/>
    </source>
</evidence>
<accession>A0A3N1NWF2</accession>
<evidence type="ECO:0000256" key="4">
    <source>
        <dbReference type="ARBA" id="ARBA00022679"/>
    </source>
</evidence>